<gene>
    <name evidence="3" type="ORF">MPOL1434_LOCUS11323</name>
</gene>
<keyword evidence="2" id="KW-0812">Transmembrane</keyword>
<evidence type="ECO:0000313" key="3">
    <source>
        <dbReference type="EMBL" id="CAD8381020.1"/>
    </source>
</evidence>
<feature type="compositionally biased region" description="Basic and acidic residues" evidence="1">
    <location>
        <begin position="208"/>
        <end position="218"/>
    </location>
</feature>
<accession>A0A7S0B1Z3</accession>
<keyword evidence="2" id="KW-1133">Transmembrane helix</keyword>
<dbReference type="EMBL" id="HBEJ01019428">
    <property type="protein sequence ID" value="CAD8381020.1"/>
    <property type="molecule type" value="Transcribed_RNA"/>
</dbReference>
<feature type="region of interest" description="Disordered" evidence="1">
    <location>
        <begin position="168"/>
        <end position="218"/>
    </location>
</feature>
<sequence>MLDRVTSGRSSRIAALQNTFPQLHYVTITALTASILFVFLIETDRPVILFLDNFQLRLIWGLLVGTLTAIYCIGIDLASPFVGTYVVPADQLLDEAEDLLTLIRETFTPSPNNNVGRISDGMQSAAYPTQNTFEVDRPLSQVSAVRLDSTTNGSIPEPELPAEAQGINGGMSYATSFNDGSASPPNPIASNEEENSNTSVEQVTNYEEYMRRREQEGF</sequence>
<reference evidence="3" key="1">
    <citation type="submission" date="2021-01" db="EMBL/GenBank/DDBJ databases">
        <authorList>
            <person name="Corre E."/>
            <person name="Pelletier E."/>
            <person name="Niang G."/>
            <person name="Scheremetjew M."/>
            <person name="Finn R."/>
            <person name="Kale V."/>
            <person name="Holt S."/>
            <person name="Cochrane G."/>
            <person name="Meng A."/>
            <person name="Brown T."/>
            <person name="Cohen L."/>
        </authorList>
    </citation>
    <scope>NUCLEOTIDE SEQUENCE</scope>
    <source>
        <strain evidence="3">CCMP3303</strain>
    </source>
</reference>
<proteinExistence type="predicted"/>
<dbReference type="InterPro" id="IPR025333">
    <property type="entry name" value="DUF4239"/>
</dbReference>
<feature type="compositionally biased region" description="Polar residues" evidence="1">
    <location>
        <begin position="173"/>
        <end position="183"/>
    </location>
</feature>
<dbReference type="Pfam" id="PF14023">
    <property type="entry name" value="Bestrophin-like"/>
    <property type="match status" value="1"/>
</dbReference>
<organism evidence="3">
    <name type="scientific">Minutocellus polymorphus</name>
    <dbReference type="NCBI Taxonomy" id="265543"/>
    <lineage>
        <taxon>Eukaryota</taxon>
        <taxon>Sar</taxon>
        <taxon>Stramenopiles</taxon>
        <taxon>Ochrophyta</taxon>
        <taxon>Bacillariophyta</taxon>
        <taxon>Mediophyceae</taxon>
        <taxon>Cymatosirophycidae</taxon>
        <taxon>Cymatosirales</taxon>
        <taxon>Cymatosiraceae</taxon>
        <taxon>Minutocellus</taxon>
    </lineage>
</organism>
<dbReference type="AlphaFoldDB" id="A0A7S0B1Z3"/>
<name>A0A7S0B1Z3_9STRA</name>
<feature type="transmembrane region" description="Helical" evidence="2">
    <location>
        <begin position="54"/>
        <end position="71"/>
    </location>
</feature>
<evidence type="ECO:0000256" key="1">
    <source>
        <dbReference type="SAM" id="MobiDB-lite"/>
    </source>
</evidence>
<evidence type="ECO:0000256" key="2">
    <source>
        <dbReference type="SAM" id="Phobius"/>
    </source>
</evidence>
<protein>
    <submittedName>
        <fullName evidence="3">Uncharacterized protein</fullName>
    </submittedName>
</protein>
<keyword evidence="2" id="KW-0472">Membrane</keyword>
<feature type="transmembrane region" description="Helical" evidence="2">
    <location>
        <begin position="23"/>
        <end position="42"/>
    </location>
</feature>